<feature type="region of interest" description="Disordered" evidence="10">
    <location>
        <begin position="39"/>
        <end position="64"/>
    </location>
</feature>
<gene>
    <name evidence="12" type="ORF">HUG17_2103</name>
</gene>
<comment type="similarity">
    <text evidence="2">Belongs to the galactose-3-O-sulfotransferase family.</text>
</comment>
<dbReference type="PANTHER" id="PTHR14647">
    <property type="entry name" value="GALACTOSE-3-O-SULFOTRANSFERASE"/>
    <property type="match status" value="1"/>
</dbReference>
<accession>A0A9D4PB11</accession>
<dbReference type="Pfam" id="PF06990">
    <property type="entry name" value="Gal-3-0_sulfotr"/>
    <property type="match status" value="1"/>
</dbReference>
<proteinExistence type="inferred from homology"/>
<dbReference type="PROSITE" id="PS51257">
    <property type="entry name" value="PROKAR_LIPOPROTEIN"/>
    <property type="match status" value="1"/>
</dbReference>
<feature type="compositionally biased region" description="Polar residues" evidence="10">
    <location>
        <begin position="39"/>
        <end position="48"/>
    </location>
</feature>
<dbReference type="EMBL" id="SDOV01000001">
    <property type="protein sequence ID" value="KAH7646565.1"/>
    <property type="molecule type" value="Genomic_DNA"/>
</dbReference>
<keyword evidence="4" id="KW-0812">Transmembrane</keyword>
<evidence type="ECO:0000256" key="6">
    <source>
        <dbReference type="ARBA" id="ARBA00022989"/>
    </source>
</evidence>
<dbReference type="InterPro" id="IPR009729">
    <property type="entry name" value="Gal-3-0_sulfotransfrase"/>
</dbReference>
<dbReference type="AlphaFoldDB" id="A0A9D4PB11"/>
<reference evidence="12" key="2">
    <citation type="journal article" date="2021" name="World Allergy Organ. J.">
        <title>Chromosome-level assembly of Dermatophagoides farinae genome and transcriptome reveals two novel allergens Der f 37 and Der f 39.</title>
        <authorList>
            <person name="Chen J."/>
            <person name="Cai Z."/>
            <person name="Fan D."/>
            <person name="Hu J."/>
            <person name="Hou Y."/>
            <person name="He Y."/>
            <person name="Zhang Z."/>
            <person name="Zhao Z."/>
            <person name="Gao P."/>
            <person name="Hu W."/>
            <person name="Sun J."/>
            <person name="Li J."/>
            <person name="Ji K."/>
        </authorList>
    </citation>
    <scope>NUCLEOTIDE SEQUENCE</scope>
    <source>
        <strain evidence="12">JKM2019</strain>
    </source>
</reference>
<dbReference type="Proteomes" id="UP000828236">
    <property type="component" value="Unassembled WGS sequence"/>
</dbReference>
<feature type="compositionally biased region" description="Low complexity" evidence="10">
    <location>
        <begin position="49"/>
        <end position="64"/>
    </location>
</feature>
<dbReference type="Gene3D" id="3.40.50.300">
    <property type="entry name" value="P-loop containing nucleotide triphosphate hydrolases"/>
    <property type="match status" value="1"/>
</dbReference>
<evidence type="ECO:0000256" key="5">
    <source>
        <dbReference type="ARBA" id="ARBA00022968"/>
    </source>
</evidence>
<organism evidence="12">
    <name type="scientific">Dermatophagoides farinae</name>
    <name type="common">American house dust mite</name>
    <dbReference type="NCBI Taxonomy" id="6954"/>
    <lineage>
        <taxon>Eukaryota</taxon>
        <taxon>Metazoa</taxon>
        <taxon>Ecdysozoa</taxon>
        <taxon>Arthropoda</taxon>
        <taxon>Chelicerata</taxon>
        <taxon>Arachnida</taxon>
        <taxon>Acari</taxon>
        <taxon>Acariformes</taxon>
        <taxon>Sarcoptiformes</taxon>
        <taxon>Astigmata</taxon>
        <taxon>Psoroptidia</taxon>
        <taxon>Analgoidea</taxon>
        <taxon>Pyroglyphidae</taxon>
        <taxon>Dermatophagoidinae</taxon>
        <taxon>Dermatophagoides</taxon>
    </lineage>
</organism>
<reference evidence="12" key="1">
    <citation type="submission" date="2020-06" db="EMBL/GenBank/DDBJ databases">
        <authorList>
            <person name="Ji K."/>
            <person name="Li J."/>
        </authorList>
    </citation>
    <scope>NUCLEOTIDE SEQUENCE</scope>
    <source>
        <strain evidence="12">JKM2019</strain>
        <tissue evidence="12">Whole body</tissue>
    </source>
</reference>
<dbReference type="GO" id="GO:0000139">
    <property type="term" value="C:Golgi membrane"/>
    <property type="evidence" value="ECO:0007669"/>
    <property type="project" value="UniProtKB-SubCell"/>
</dbReference>
<keyword evidence="8" id="KW-0472">Membrane</keyword>
<evidence type="ECO:0000256" key="2">
    <source>
        <dbReference type="ARBA" id="ARBA00008124"/>
    </source>
</evidence>
<dbReference type="SUPFAM" id="SSF52540">
    <property type="entry name" value="P-loop containing nucleoside triphosphate hydrolases"/>
    <property type="match status" value="1"/>
</dbReference>
<name>A0A9D4PB11_DERFA</name>
<comment type="subcellular location">
    <subcellularLocation>
        <location evidence="1">Golgi apparatus membrane</location>
        <topology evidence="1">Single-pass type II membrane protein</topology>
    </subcellularLocation>
</comment>
<keyword evidence="11" id="KW-0732">Signal</keyword>
<evidence type="ECO:0000256" key="11">
    <source>
        <dbReference type="SAM" id="SignalP"/>
    </source>
</evidence>
<keyword evidence="9" id="KW-0325">Glycoprotein</keyword>
<keyword evidence="7" id="KW-0333">Golgi apparatus</keyword>
<evidence type="ECO:0000256" key="10">
    <source>
        <dbReference type="SAM" id="MobiDB-lite"/>
    </source>
</evidence>
<evidence type="ECO:0000256" key="9">
    <source>
        <dbReference type="ARBA" id="ARBA00023180"/>
    </source>
</evidence>
<comment type="caution">
    <text evidence="12">The sequence shown here is derived from an EMBL/GenBank/DDBJ whole genome shotgun (WGS) entry which is preliminary data.</text>
</comment>
<sequence>MNRFTKQIVAIISLTLLGCLYLQHVSDCQRPSIALHQSQKSSPSIIDENNNNNNNNNKSNNNNKCKPRSNIVFIKAHKCASSAIQNIFIRYGYFNDKIFVLPKDGNYLGHPQLFQRSLVPDPRSFKSNYNILTHHSRLNYREMSLLMPNNTIFITIIRKPINLFESMFHYYKLDKLWTITFDDFNQPKSFIPKKVKENRLVGKIGINQMMFDMGMTPKDFENDDKIRHFIQRLDSVFSLVMVAERMEESLILLKRLLCWNFDDIVVFKVNARNTNSKHHLNATGIKRIEQLNRADQMLYEHFTKKFEREVRKFGQKRMKREINTLRTRTKSYYELCVNKTITNSKSQIVRFVTRREDNLMCQFLTNNELSLTKFIRKEQIKRYPSSVFQN</sequence>
<keyword evidence="3" id="KW-0808">Transferase</keyword>
<keyword evidence="5" id="KW-0735">Signal-anchor</keyword>
<evidence type="ECO:0000256" key="7">
    <source>
        <dbReference type="ARBA" id="ARBA00023034"/>
    </source>
</evidence>
<dbReference type="PANTHER" id="PTHR14647:SF87">
    <property type="entry name" value="PUTATIVE-RELATED"/>
    <property type="match status" value="1"/>
</dbReference>
<evidence type="ECO:0000256" key="4">
    <source>
        <dbReference type="ARBA" id="ARBA00022692"/>
    </source>
</evidence>
<evidence type="ECO:0000256" key="8">
    <source>
        <dbReference type="ARBA" id="ARBA00023136"/>
    </source>
</evidence>
<feature type="signal peptide" evidence="11">
    <location>
        <begin position="1"/>
        <end position="28"/>
    </location>
</feature>
<dbReference type="InterPro" id="IPR027417">
    <property type="entry name" value="P-loop_NTPase"/>
</dbReference>
<dbReference type="GO" id="GO:0009247">
    <property type="term" value="P:glycolipid biosynthetic process"/>
    <property type="evidence" value="ECO:0007669"/>
    <property type="project" value="InterPro"/>
</dbReference>
<dbReference type="GO" id="GO:0001733">
    <property type="term" value="F:galactosylceramide sulfotransferase activity"/>
    <property type="evidence" value="ECO:0007669"/>
    <property type="project" value="InterPro"/>
</dbReference>
<protein>
    <submittedName>
        <fullName evidence="12">Galactosylceramide sulfotransferase-like protein</fullName>
    </submittedName>
</protein>
<evidence type="ECO:0000313" key="12">
    <source>
        <dbReference type="EMBL" id="KAH7646565.1"/>
    </source>
</evidence>
<feature type="chain" id="PRO_5039565931" evidence="11">
    <location>
        <begin position="29"/>
        <end position="390"/>
    </location>
</feature>
<keyword evidence="6" id="KW-1133">Transmembrane helix</keyword>
<evidence type="ECO:0000256" key="1">
    <source>
        <dbReference type="ARBA" id="ARBA00004323"/>
    </source>
</evidence>
<evidence type="ECO:0000256" key="3">
    <source>
        <dbReference type="ARBA" id="ARBA00022679"/>
    </source>
</evidence>